<evidence type="ECO:0000256" key="1">
    <source>
        <dbReference type="ARBA" id="ARBA00004370"/>
    </source>
</evidence>
<dbReference type="Proteomes" id="UP000095284">
    <property type="component" value="Unplaced"/>
</dbReference>
<dbReference type="PANTHER" id="PTHR23360:SF68">
    <property type="entry name" value="G-PROTEIN COUPLED RECEPTORS FAMILY 1 PROFILE DOMAIN-CONTAINING PROTEIN"/>
    <property type="match status" value="1"/>
</dbReference>
<accession>A0A1I7S6C4</accession>
<dbReference type="InterPro" id="IPR017452">
    <property type="entry name" value="GPCR_Rhodpsn_7TM"/>
</dbReference>
<dbReference type="GO" id="GO:0004930">
    <property type="term" value="F:G protein-coupled receptor activity"/>
    <property type="evidence" value="ECO:0007669"/>
    <property type="project" value="InterPro"/>
</dbReference>
<dbReference type="InterPro" id="IPR019424">
    <property type="entry name" value="7TM_GPCR_Srsx"/>
</dbReference>
<dbReference type="eggNOG" id="ENOG502SRIU">
    <property type="taxonomic scope" value="Eukaryota"/>
</dbReference>
<dbReference type="AlphaFoldDB" id="A0A1I7S6C4"/>
<reference evidence="8" key="1">
    <citation type="submission" date="2016-11" db="UniProtKB">
        <authorList>
            <consortium name="WormBaseParasite"/>
        </authorList>
    </citation>
    <scope>IDENTIFICATION</scope>
</reference>
<evidence type="ECO:0000313" key="7">
    <source>
        <dbReference type="Proteomes" id="UP000095284"/>
    </source>
</evidence>
<keyword evidence="3 5" id="KW-1133">Transmembrane helix</keyword>
<keyword evidence="2 5" id="KW-0812">Transmembrane</keyword>
<dbReference type="WBParaSite" id="BXY_0856100.1">
    <property type="protein sequence ID" value="BXY_0856100.1"/>
    <property type="gene ID" value="BXY_0856100"/>
</dbReference>
<evidence type="ECO:0000256" key="2">
    <source>
        <dbReference type="ARBA" id="ARBA00022692"/>
    </source>
</evidence>
<proteinExistence type="predicted"/>
<dbReference type="InterPro" id="IPR000276">
    <property type="entry name" value="GPCR_Rhodpsn"/>
</dbReference>
<dbReference type="SUPFAM" id="SSF81321">
    <property type="entry name" value="Family A G protein-coupled receptor-like"/>
    <property type="match status" value="1"/>
</dbReference>
<feature type="transmembrane region" description="Helical" evidence="5">
    <location>
        <begin position="77"/>
        <end position="99"/>
    </location>
</feature>
<comment type="subcellular location">
    <subcellularLocation>
        <location evidence="1">Membrane</location>
    </subcellularLocation>
</comment>
<keyword evidence="4 5" id="KW-0472">Membrane</keyword>
<sequence>MEASDVLVFSIFFFAVVGGFGNLNIIFATYRSKALRHKCGILLSILAFCDFSCLMFEGISGIRVVTNTASMKKSKCFWLQSGNIIIENAEVYMIFAVSLDRQLAIQEPVKYRTWKIQKYVILMTIPAAIYGLAYWLWSFATLVDKNLEICNLPTSMPDVVSEYWNYTSTFACFLTVFCYGCTFAMLYKLTPKALKGQQGQLEQQKRIAKTLSINVFGFFISSVASSAIIIVFRNAGVSEEIVGEAETYAVIPGLLSYSLNYYIYFWRSSEYRRAFAQQLGLSENFFLRGQETMFGPQNSQVTRISGVSPFSVSVSSSVMTRISQTPVE</sequence>
<dbReference type="InterPro" id="IPR047130">
    <property type="entry name" value="7TM_GPCR_Srsx_nematod"/>
</dbReference>
<organism evidence="7 8">
    <name type="scientific">Bursaphelenchus xylophilus</name>
    <name type="common">Pinewood nematode worm</name>
    <name type="synonym">Aphelenchoides xylophilus</name>
    <dbReference type="NCBI Taxonomy" id="6326"/>
    <lineage>
        <taxon>Eukaryota</taxon>
        <taxon>Metazoa</taxon>
        <taxon>Ecdysozoa</taxon>
        <taxon>Nematoda</taxon>
        <taxon>Chromadorea</taxon>
        <taxon>Rhabditida</taxon>
        <taxon>Tylenchina</taxon>
        <taxon>Tylenchomorpha</taxon>
        <taxon>Aphelenchoidea</taxon>
        <taxon>Aphelenchoididae</taxon>
        <taxon>Bursaphelenchus</taxon>
    </lineage>
</organism>
<dbReference type="Pfam" id="PF10320">
    <property type="entry name" value="7TM_GPCR_Srsx"/>
    <property type="match status" value="1"/>
</dbReference>
<dbReference type="PROSITE" id="PS50262">
    <property type="entry name" value="G_PROTEIN_RECEP_F1_2"/>
    <property type="match status" value="1"/>
</dbReference>
<dbReference type="PANTHER" id="PTHR23360">
    <property type="entry name" value="G-PROTEIN COUPLED RECEPTORS FAMILY 1 PROFILE DOMAIN-CONTAINING PROTEIN-RELATED"/>
    <property type="match status" value="1"/>
</dbReference>
<feature type="transmembrane region" description="Helical" evidence="5">
    <location>
        <begin position="211"/>
        <end position="235"/>
    </location>
</feature>
<dbReference type="CDD" id="cd00637">
    <property type="entry name" value="7tm_classA_rhodopsin-like"/>
    <property type="match status" value="1"/>
</dbReference>
<name>A0A1I7S6C4_BURXY</name>
<evidence type="ECO:0000313" key="8">
    <source>
        <dbReference type="WBParaSite" id="BXY_0856100.1"/>
    </source>
</evidence>
<feature type="transmembrane region" description="Helical" evidence="5">
    <location>
        <begin position="247"/>
        <end position="265"/>
    </location>
</feature>
<evidence type="ECO:0000256" key="3">
    <source>
        <dbReference type="ARBA" id="ARBA00022989"/>
    </source>
</evidence>
<evidence type="ECO:0000256" key="4">
    <source>
        <dbReference type="ARBA" id="ARBA00023136"/>
    </source>
</evidence>
<feature type="transmembrane region" description="Helical" evidence="5">
    <location>
        <begin position="39"/>
        <end position="65"/>
    </location>
</feature>
<dbReference type="GO" id="GO:0016020">
    <property type="term" value="C:membrane"/>
    <property type="evidence" value="ECO:0007669"/>
    <property type="project" value="UniProtKB-SubCell"/>
</dbReference>
<feature type="transmembrane region" description="Helical" evidence="5">
    <location>
        <begin position="6"/>
        <end position="27"/>
    </location>
</feature>
<dbReference type="Gene3D" id="1.20.1070.10">
    <property type="entry name" value="Rhodopsin 7-helix transmembrane proteins"/>
    <property type="match status" value="1"/>
</dbReference>
<protein>
    <submittedName>
        <fullName evidence="8">G_PROTEIN_RECEP_F1_2 domain-containing protein</fullName>
    </submittedName>
</protein>
<dbReference type="SMART" id="SM01381">
    <property type="entry name" value="7TM_GPCR_Srsx"/>
    <property type="match status" value="1"/>
</dbReference>
<feature type="domain" description="G-protein coupled receptors family 1 profile" evidence="6">
    <location>
        <begin position="21"/>
        <end position="264"/>
    </location>
</feature>
<feature type="transmembrane region" description="Helical" evidence="5">
    <location>
        <begin position="119"/>
        <end position="137"/>
    </location>
</feature>
<evidence type="ECO:0000259" key="6">
    <source>
        <dbReference type="PROSITE" id="PS50262"/>
    </source>
</evidence>
<feature type="transmembrane region" description="Helical" evidence="5">
    <location>
        <begin position="163"/>
        <end position="190"/>
    </location>
</feature>
<evidence type="ECO:0000256" key="5">
    <source>
        <dbReference type="SAM" id="Phobius"/>
    </source>
</evidence>